<evidence type="ECO:0000259" key="6">
    <source>
        <dbReference type="Pfam" id="PF13088"/>
    </source>
</evidence>
<dbReference type="PANTHER" id="PTHR10628:SF30">
    <property type="entry name" value="EXO-ALPHA-SIALIDASE"/>
    <property type="match status" value="1"/>
</dbReference>
<dbReference type="InterPro" id="IPR026856">
    <property type="entry name" value="Sialidase_fam"/>
</dbReference>
<dbReference type="Proteomes" id="UP001500843">
    <property type="component" value="Unassembled WGS sequence"/>
</dbReference>
<dbReference type="RefSeq" id="WP_253876290.1">
    <property type="nucleotide sequence ID" value="NZ_BAABHM010000022.1"/>
</dbReference>
<accession>A0ABP8XV39</accession>
<sequence length="420" mass="44568">MLGHLRRPTPCLLITAGALVLLLGASGTVATAATQHGPQHTAPRPDHDVAPATGGPGDYAEQQLATNGEGGFPAYRITALTVTTSGDVLASYDGRPTDADAPGPNSILQRRSTDNGATWGPQEVVAAGKTSRPIEGYSDPSYIVDRETGTIFNFHMKSYDEGFGGSQRGVDPTDRDVLQAHLSTSTDDGRSWTHRTITADVTADPAWRSRFAASGQGIQLRYGPHAGRLLQQYTIINGARTIQAVSVYSDDHGKTWQAGEPVGTNMNENKTVELSDGRVMLNSRDSGGSGFRRVAYSTDGGVTYGRVRIDRQLPDPGSNASIMRAYPDAPRGTKKAKVLLFSNAASTTSRNNGTVRMSYDDGRSWPVSRVFQPGGMGYSTLATLPDGTVGLLYEPDSGDGGIRFATFDLDWLLQGGAASG</sequence>
<dbReference type="CDD" id="cd15482">
    <property type="entry name" value="Sialidase_non-viral"/>
    <property type="match status" value="1"/>
</dbReference>
<dbReference type="InterPro" id="IPR011040">
    <property type="entry name" value="Sialidase"/>
</dbReference>
<dbReference type="InterPro" id="IPR036278">
    <property type="entry name" value="Sialidase_sf"/>
</dbReference>
<evidence type="ECO:0000256" key="5">
    <source>
        <dbReference type="SAM" id="SignalP"/>
    </source>
</evidence>
<dbReference type="SUPFAM" id="SSF50939">
    <property type="entry name" value="Sialidases"/>
    <property type="match status" value="1"/>
</dbReference>
<evidence type="ECO:0000256" key="3">
    <source>
        <dbReference type="ARBA" id="ARBA00012733"/>
    </source>
</evidence>
<dbReference type="Pfam" id="PF13088">
    <property type="entry name" value="BNR_2"/>
    <property type="match status" value="1"/>
</dbReference>
<evidence type="ECO:0000256" key="2">
    <source>
        <dbReference type="ARBA" id="ARBA00009348"/>
    </source>
</evidence>
<gene>
    <name evidence="7" type="ORF">GCM10023198_43170</name>
</gene>
<protein>
    <recommendedName>
        <fullName evidence="3">exo-alpha-sialidase</fullName>
        <ecNumber evidence="3">3.2.1.18</ecNumber>
    </recommendedName>
</protein>
<evidence type="ECO:0000256" key="1">
    <source>
        <dbReference type="ARBA" id="ARBA00000427"/>
    </source>
</evidence>
<feature type="domain" description="Sialidase" evidence="6">
    <location>
        <begin position="106"/>
        <end position="390"/>
    </location>
</feature>
<proteinExistence type="inferred from homology"/>
<keyword evidence="8" id="KW-1185">Reference proteome</keyword>
<feature type="region of interest" description="Disordered" evidence="4">
    <location>
        <begin position="33"/>
        <end position="59"/>
    </location>
</feature>
<feature type="chain" id="PRO_5045864785" description="exo-alpha-sialidase" evidence="5">
    <location>
        <begin position="33"/>
        <end position="420"/>
    </location>
</feature>
<dbReference type="EMBL" id="BAABHM010000022">
    <property type="protein sequence ID" value="GAA4715261.1"/>
    <property type="molecule type" value="Genomic_DNA"/>
</dbReference>
<comment type="caution">
    <text evidence="7">The sequence shown here is derived from an EMBL/GenBank/DDBJ whole genome shotgun (WGS) entry which is preliminary data.</text>
</comment>
<reference evidence="8" key="1">
    <citation type="journal article" date="2019" name="Int. J. Syst. Evol. Microbiol.">
        <title>The Global Catalogue of Microorganisms (GCM) 10K type strain sequencing project: providing services to taxonomists for standard genome sequencing and annotation.</title>
        <authorList>
            <consortium name="The Broad Institute Genomics Platform"/>
            <consortium name="The Broad Institute Genome Sequencing Center for Infectious Disease"/>
            <person name="Wu L."/>
            <person name="Ma J."/>
        </authorList>
    </citation>
    <scope>NUCLEOTIDE SEQUENCE [LARGE SCALE GENOMIC DNA]</scope>
    <source>
        <strain evidence="8">JCM 17975</strain>
    </source>
</reference>
<evidence type="ECO:0000256" key="4">
    <source>
        <dbReference type="SAM" id="MobiDB-lite"/>
    </source>
</evidence>
<name>A0ABP8XV39_9MICO</name>
<comment type="similarity">
    <text evidence="2">Belongs to the glycosyl hydrolase 33 family.</text>
</comment>
<dbReference type="PANTHER" id="PTHR10628">
    <property type="entry name" value="SIALIDASE"/>
    <property type="match status" value="1"/>
</dbReference>
<organism evidence="7 8">
    <name type="scientific">Promicromonospora umidemergens</name>
    <dbReference type="NCBI Taxonomy" id="629679"/>
    <lineage>
        <taxon>Bacteria</taxon>
        <taxon>Bacillati</taxon>
        <taxon>Actinomycetota</taxon>
        <taxon>Actinomycetes</taxon>
        <taxon>Micrococcales</taxon>
        <taxon>Promicromonosporaceae</taxon>
        <taxon>Promicromonospora</taxon>
    </lineage>
</organism>
<feature type="signal peptide" evidence="5">
    <location>
        <begin position="1"/>
        <end position="32"/>
    </location>
</feature>
<dbReference type="EC" id="3.2.1.18" evidence="3"/>
<evidence type="ECO:0000313" key="7">
    <source>
        <dbReference type="EMBL" id="GAA4715261.1"/>
    </source>
</evidence>
<evidence type="ECO:0000313" key="8">
    <source>
        <dbReference type="Proteomes" id="UP001500843"/>
    </source>
</evidence>
<comment type="catalytic activity">
    <reaction evidence="1">
        <text>Hydrolysis of alpha-(2-&gt;3)-, alpha-(2-&gt;6)-, alpha-(2-&gt;8)- glycosidic linkages of terminal sialic acid residues in oligosaccharides, glycoproteins, glycolipids, colominic acid and synthetic substrates.</text>
        <dbReference type="EC" id="3.2.1.18"/>
    </reaction>
</comment>
<dbReference type="Gene3D" id="2.120.10.10">
    <property type="match status" value="1"/>
</dbReference>
<keyword evidence="5" id="KW-0732">Signal</keyword>